<reference evidence="2" key="1">
    <citation type="submission" date="2023-03" db="EMBL/GenBank/DDBJ databases">
        <title>Massive genome expansion in bonnet fungi (Mycena s.s.) driven by repeated elements and novel gene families across ecological guilds.</title>
        <authorList>
            <consortium name="Lawrence Berkeley National Laboratory"/>
            <person name="Harder C.B."/>
            <person name="Miyauchi S."/>
            <person name="Viragh M."/>
            <person name="Kuo A."/>
            <person name="Thoen E."/>
            <person name="Andreopoulos B."/>
            <person name="Lu D."/>
            <person name="Skrede I."/>
            <person name="Drula E."/>
            <person name="Henrissat B."/>
            <person name="Morin E."/>
            <person name="Kohler A."/>
            <person name="Barry K."/>
            <person name="LaButti K."/>
            <person name="Morin E."/>
            <person name="Salamov A."/>
            <person name="Lipzen A."/>
            <person name="Mereny Z."/>
            <person name="Hegedus B."/>
            <person name="Baldrian P."/>
            <person name="Stursova M."/>
            <person name="Weitz H."/>
            <person name="Taylor A."/>
            <person name="Grigoriev I.V."/>
            <person name="Nagy L.G."/>
            <person name="Martin F."/>
            <person name="Kauserud H."/>
        </authorList>
    </citation>
    <scope>NUCLEOTIDE SEQUENCE</scope>
    <source>
        <strain evidence="2">CBHHK200</strain>
    </source>
</reference>
<evidence type="ECO:0000313" key="3">
    <source>
        <dbReference type="Proteomes" id="UP001218188"/>
    </source>
</evidence>
<dbReference type="AlphaFoldDB" id="A0AAD6T0J2"/>
<feature type="compositionally biased region" description="Low complexity" evidence="1">
    <location>
        <begin position="323"/>
        <end position="350"/>
    </location>
</feature>
<evidence type="ECO:0008006" key="4">
    <source>
        <dbReference type="Google" id="ProtNLM"/>
    </source>
</evidence>
<organism evidence="2 3">
    <name type="scientific">Mycena alexandri</name>
    <dbReference type="NCBI Taxonomy" id="1745969"/>
    <lineage>
        <taxon>Eukaryota</taxon>
        <taxon>Fungi</taxon>
        <taxon>Dikarya</taxon>
        <taxon>Basidiomycota</taxon>
        <taxon>Agaricomycotina</taxon>
        <taxon>Agaricomycetes</taxon>
        <taxon>Agaricomycetidae</taxon>
        <taxon>Agaricales</taxon>
        <taxon>Marasmiineae</taxon>
        <taxon>Mycenaceae</taxon>
        <taxon>Mycena</taxon>
    </lineage>
</organism>
<protein>
    <recommendedName>
        <fullName evidence="4">Zinc finger GRF-type domain-containing protein</fullName>
    </recommendedName>
</protein>
<name>A0AAD6T0J2_9AGAR</name>
<sequence>MDLSIDWCPVCRILYLTRPQVSVGHHTAANEGRVYQKCPLNTFDDFSGCKGFVWRDDLSPPPWGPMASSMSSSTSTTPTTTPSRAAVTHCVSLVCTASAKPFSCRISSHNNRPTIPKITFPFAANQQALAPPAFAGPYATMIPQEYAHKIMQGDFGVTPSNRLQTEAYRLESQTMIKVKYWVEDTLPAITFSVPVNHFPWFHPKTCTTITTRLQSIHLSCENYEVLDTVLNPLETTAEADDEWIMMGSATKVKANMTLYLRCPGVTLCPGLRPTTPRKRVLSQSGLSSPSSSYRIPDTPTPAKRSRLVTPPSSPSNTNGTWNSSPFSMVASSSSATPPPSSVSTPFTPKQVAASSDSSSILNSHSSGSTISLNTPLGKLAPFPLAFASDMDAAFRRIDGLPKDWHAKEHFDNVLGHLGFTFVPSTYSDNLNAWKNASLKETIMRAVACGHNSGGEWAPILKEHRRLKAGKTSF</sequence>
<evidence type="ECO:0000313" key="2">
    <source>
        <dbReference type="EMBL" id="KAJ7037516.1"/>
    </source>
</evidence>
<dbReference type="EMBL" id="JARJCM010000037">
    <property type="protein sequence ID" value="KAJ7037516.1"/>
    <property type="molecule type" value="Genomic_DNA"/>
</dbReference>
<feature type="compositionally biased region" description="Low complexity" evidence="1">
    <location>
        <begin position="282"/>
        <end position="292"/>
    </location>
</feature>
<proteinExistence type="predicted"/>
<dbReference type="Proteomes" id="UP001218188">
    <property type="component" value="Unassembled WGS sequence"/>
</dbReference>
<feature type="region of interest" description="Disordered" evidence="1">
    <location>
        <begin position="273"/>
        <end position="350"/>
    </location>
</feature>
<keyword evidence="3" id="KW-1185">Reference proteome</keyword>
<comment type="caution">
    <text evidence="2">The sequence shown here is derived from an EMBL/GenBank/DDBJ whole genome shotgun (WGS) entry which is preliminary data.</text>
</comment>
<gene>
    <name evidence="2" type="ORF">C8F04DRAFT_1257076</name>
</gene>
<accession>A0AAD6T0J2</accession>
<evidence type="ECO:0000256" key="1">
    <source>
        <dbReference type="SAM" id="MobiDB-lite"/>
    </source>
</evidence>